<reference evidence="1" key="1">
    <citation type="submission" date="2018-11" db="EMBL/GenBank/DDBJ databases">
        <authorList>
            <consortium name="Pathogen Informatics"/>
        </authorList>
    </citation>
    <scope>NUCLEOTIDE SEQUENCE</scope>
</reference>
<gene>
    <name evidence="1" type="ORF">PXEA_LOCUS24252</name>
</gene>
<dbReference type="EMBL" id="CAAALY010115808">
    <property type="protein sequence ID" value="VEL30812.1"/>
    <property type="molecule type" value="Genomic_DNA"/>
</dbReference>
<proteinExistence type="predicted"/>
<protein>
    <submittedName>
        <fullName evidence="1">Uncharacterized protein</fullName>
    </submittedName>
</protein>
<accession>A0A3S5A8Z0</accession>
<organism evidence="1 2">
    <name type="scientific">Protopolystoma xenopodis</name>
    <dbReference type="NCBI Taxonomy" id="117903"/>
    <lineage>
        <taxon>Eukaryota</taxon>
        <taxon>Metazoa</taxon>
        <taxon>Spiralia</taxon>
        <taxon>Lophotrochozoa</taxon>
        <taxon>Platyhelminthes</taxon>
        <taxon>Monogenea</taxon>
        <taxon>Polyopisthocotylea</taxon>
        <taxon>Polystomatidea</taxon>
        <taxon>Polystomatidae</taxon>
        <taxon>Protopolystoma</taxon>
    </lineage>
</organism>
<evidence type="ECO:0000313" key="2">
    <source>
        <dbReference type="Proteomes" id="UP000784294"/>
    </source>
</evidence>
<keyword evidence="2" id="KW-1185">Reference proteome</keyword>
<dbReference type="AlphaFoldDB" id="A0A3S5A8Z0"/>
<comment type="caution">
    <text evidence="1">The sequence shown here is derived from an EMBL/GenBank/DDBJ whole genome shotgun (WGS) entry which is preliminary data.</text>
</comment>
<name>A0A3S5A8Z0_9PLAT</name>
<sequence length="66" mass="7455">MPTIPPESLQAEYRCPTAALPWHHGLSPHRLSIDTCGLVLHPCMHRFGELCNHSPSSSYPSFRWTV</sequence>
<dbReference type="Proteomes" id="UP000784294">
    <property type="component" value="Unassembled WGS sequence"/>
</dbReference>
<evidence type="ECO:0000313" key="1">
    <source>
        <dbReference type="EMBL" id="VEL30812.1"/>
    </source>
</evidence>